<gene>
    <name evidence="3" type="ORF">ACFFJ2_16750</name>
</gene>
<dbReference type="Gene3D" id="3.30.420.10">
    <property type="entry name" value="Ribonuclease H-like superfamily/Ribonuclease H"/>
    <property type="match status" value="1"/>
</dbReference>
<evidence type="ECO:0000256" key="1">
    <source>
        <dbReference type="SAM" id="MobiDB-lite"/>
    </source>
</evidence>
<dbReference type="Gene3D" id="1.10.10.60">
    <property type="entry name" value="Homeodomain-like"/>
    <property type="match status" value="1"/>
</dbReference>
<reference evidence="3 4" key="1">
    <citation type="submission" date="2024-09" db="EMBL/GenBank/DDBJ databases">
        <authorList>
            <person name="Sun Q."/>
            <person name="Mori K."/>
        </authorList>
    </citation>
    <scope>NUCLEOTIDE SEQUENCE [LARGE SCALE GENOMIC DNA]</scope>
    <source>
        <strain evidence="3 4">CCM 8543</strain>
    </source>
</reference>
<keyword evidence="4" id="KW-1185">Reference proteome</keyword>
<name>A0ABV6DBR8_9HYPH</name>
<dbReference type="Proteomes" id="UP001589755">
    <property type="component" value="Unassembled WGS sequence"/>
</dbReference>
<dbReference type="InterPro" id="IPR001584">
    <property type="entry name" value="Integrase_cat-core"/>
</dbReference>
<dbReference type="InterPro" id="IPR015378">
    <property type="entry name" value="Transposase-like_Mu_C"/>
</dbReference>
<feature type="compositionally biased region" description="Pro residues" evidence="1">
    <location>
        <begin position="556"/>
        <end position="565"/>
    </location>
</feature>
<evidence type="ECO:0000313" key="4">
    <source>
        <dbReference type="Proteomes" id="UP001589755"/>
    </source>
</evidence>
<dbReference type="Pfam" id="PF09299">
    <property type="entry name" value="Mu-transpos_C"/>
    <property type="match status" value="1"/>
</dbReference>
<dbReference type="PROSITE" id="PS50994">
    <property type="entry name" value="INTEGRASE"/>
    <property type="match status" value="1"/>
</dbReference>
<evidence type="ECO:0000313" key="3">
    <source>
        <dbReference type="EMBL" id="MFC0210050.1"/>
    </source>
</evidence>
<feature type="domain" description="Integrase catalytic" evidence="2">
    <location>
        <begin position="177"/>
        <end position="380"/>
    </location>
</feature>
<feature type="region of interest" description="Disordered" evidence="1">
    <location>
        <begin position="544"/>
        <end position="565"/>
    </location>
</feature>
<dbReference type="EMBL" id="JBHLXD010000037">
    <property type="protein sequence ID" value="MFC0210050.1"/>
    <property type="molecule type" value="Genomic_DNA"/>
</dbReference>
<dbReference type="RefSeq" id="WP_261522707.1">
    <property type="nucleotide sequence ID" value="NZ_JAODNW010000037.1"/>
</dbReference>
<evidence type="ECO:0000259" key="2">
    <source>
        <dbReference type="PROSITE" id="PS50994"/>
    </source>
</evidence>
<dbReference type="InterPro" id="IPR036397">
    <property type="entry name" value="RNaseH_sf"/>
</dbReference>
<comment type="caution">
    <text evidence="3">The sequence shown here is derived from an EMBL/GenBank/DDBJ whole genome shotgun (WGS) entry which is preliminary data.</text>
</comment>
<organism evidence="3 4">
    <name type="scientific">Chelativorans intermedius</name>
    <dbReference type="NCBI Taxonomy" id="515947"/>
    <lineage>
        <taxon>Bacteria</taxon>
        <taxon>Pseudomonadati</taxon>
        <taxon>Pseudomonadota</taxon>
        <taxon>Alphaproteobacteria</taxon>
        <taxon>Hyphomicrobiales</taxon>
        <taxon>Phyllobacteriaceae</taxon>
        <taxon>Chelativorans</taxon>
    </lineage>
</organism>
<dbReference type="SUPFAM" id="SSF53098">
    <property type="entry name" value="Ribonuclease H-like"/>
    <property type="match status" value="1"/>
</dbReference>
<protein>
    <submittedName>
        <fullName evidence="3">Mu transposase C-terminal domain-containing protein</fullName>
    </submittedName>
</protein>
<proteinExistence type="predicted"/>
<dbReference type="InterPro" id="IPR012337">
    <property type="entry name" value="RNaseH-like_sf"/>
</dbReference>
<accession>A0ABV6DBR8</accession>
<sequence length="565" mass="62532">MAEFEEDPDRIAERGTLSLSAQARQEAQRRYPVIAPLAAQEVVSAVDARAAADLLGISSRTTYALVARFRASGGVMNSLAPGKPSGGRGRSRMPARVDDIVTAAIYDTYLTRQKRRIVRLVEEVQLRCKKAGLVAPSAKTIRRRLETIRAEEVARRREGPGSASARRLTSAAGHGPISHAPLDVVQIDHTPIDIILVDEVSRLPVGRPWLTVAIDVYSRCITGFLVSFEAPSATSVGLCLAHTGVEKRAYLEGLGLDTEWPIAGIPRLLHLDNAAEFHGEALARGCQQHGIDLEYRPKGQPHFGGVIERLIGTLMGLVHDLPGTTFSNPVDRGTYDSDAAAILTLSELEHWLALAITGRYHHEVHEGIMEPPLARWKRGIAEHGSPRAVGNGREFLVDFLPVVRRTIQRDGFTLDYITYYSDVLRPWIANRDRCRSFLIRRDPRDLSQIFVLEPDGRSYVTVPCRRLERPGISLFEHRQAVRMIKAGGRAQVDEEVIFRTVEQQRGLVKAAARKSRAARRQLARQTPAPEAPVDRVVAVPMPTIENESDGDDLATVPPPFPVEKW</sequence>